<proteinExistence type="predicted"/>
<evidence type="ECO:0000313" key="2">
    <source>
        <dbReference type="EMBL" id="MDT7043985.1"/>
    </source>
</evidence>
<organism evidence="2 3">
    <name type="scientific">Candidatus Nitronereus thalassa</name>
    <dbReference type="NCBI Taxonomy" id="3020898"/>
    <lineage>
        <taxon>Bacteria</taxon>
        <taxon>Pseudomonadati</taxon>
        <taxon>Nitrospirota</taxon>
        <taxon>Nitrospiria</taxon>
        <taxon>Nitrospirales</taxon>
        <taxon>Nitrospiraceae</taxon>
        <taxon>Candidatus Nitronereus</taxon>
    </lineage>
</organism>
<reference evidence="2 3" key="1">
    <citation type="journal article" date="2023" name="ISME J.">
        <title>Cultivation and genomic characterization of novel and ubiquitous marine nitrite-oxidizing bacteria from the Nitrospirales.</title>
        <authorList>
            <person name="Mueller A.J."/>
            <person name="Daebeler A."/>
            <person name="Herbold C.W."/>
            <person name="Kirkegaard R.H."/>
            <person name="Daims H."/>
        </authorList>
    </citation>
    <scope>NUCLEOTIDE SEQUENCE [LARGE SCALE GENOMIC DNA]</scope>
    <source>
        <strain evidence="2 3">EB</strain>
    </source>
</reference>
<keyword evidence="1" id="KW-1133">Transmembrane helix</keyword>
<evidence type="ECO:0000256" key="1">
    <source>
        <dbReference type="SAM" id="Phobius"/>
    </source>
</evidence>
<gene>
    <name evidence="2" type="ORF">PPG34_16660</name>
</gene>
<protein>
    <submittedName>
        <fullName evidence="2">Uncharacterized protein</fullName>
    </submittedName>
</protein>
<keyword evidence="3" id="KW-1185">Reference proteome</keyword>
<accession>A0ABU3KBU7</accession>
<keyword evidence="1" id="KW-0812">Transmembrane</keyword>
<dbReference type="Proteomes" id="UP001250932">
    <property type="component" value="Unassembled WGS sequence"/>
</dbReference>
<evidence type="ECO:0000313" key="3">
    <source>
        <dbReference type="Proteomes" id="UP001250932"/>
    </source>
</evidence>
<comment type="caution">
    <text evidence="2">The sequence shown here is derived from an EMBL/GenBank/DDBJ whole genome shotgun (WGS) entry which is preliminary data.</text>
</comment>
<feature type="transmembrane region" description="Helical" evidence="1">
    <location>
        <begin position="7"/>
        <end position="28"/>
    </location>
</feature>
<sequence>MKLSVPVRALLFAMFVAVAIPLTLWLIVQFYEWSCATWVTCEPMVKKR</sequence>
<name>A0ABU3KBU7_9BACT</name>
<keyword evidence="1" id="KW-0472">Membrane</keyword>
<dbReference type="EMBL" id="JAQOUE010000002">
    <property type="protein sequence ID" value="MDT7043985.1"/>
    <property type="molecule type" value="Genomic_DNA"/>
</dbReference>
<dbReference type="RefSeq" id="WP_313834571.1">
    <property type="nucleotide sequence ID" value="NZ_JAQOUE010000002.1"/>
</dbReference>